<sequence length="81" mass="8583">MTTLLRRRIAILIAITSTVLAYAIGFSTPVLNGVTLLALMVLAAGTYAAHRIQRSMPAKEAHVELTGSSAAIESSHHRQAA</sequence>
<dbReference type="EMBL" id="PPXC01000013">
    <property type="protein sequence ID" value="POH72507.1"/>
    <property type="molecule type" value="Genomic_DNA"/>
</dbReference>
<proteinExistence type="predicted"/>
<protein>
    <submittedName>
        <fullName evidence="2">Uncharacterized protein</fullName>
    </submittedName>
</protein>
<keyword evidence="1" id="KW-1133">Transmembrane helix</keyword>
<dbReference type="Proteomes" id="UP000237061">
    <property type="component" value="Unassembled WGS sequence"/>
</dbReference>
<name>A0A2S3ZUI0_ARTGL</name>
<dbReference type="RefSeq" id="WP_103466730.1">
    <property type="nucleotide sequence ID" value="NZ_PPXC01000013.1"/>
</dbReference>
<evidence type="ECO:0000313" key="2">
    <source>
        <dbReference type="EMBL" id="POH72507.1"/>
    </source>
</evidence>
<keyword evidence="1" id="KW-0472">Membrane</keyword>
<gene>
    <name evidence="2" type="ORF">CVS27_15415</name>
</gene>
<comment type="caution">
    <text evidence="2">The sequence shown here is derived from an EMBL/GenBank/DDBJ whole genome shotgun (WGS) entry which is preliminary data.</text>
</comment>
<dbReference type="AlphaFoldDB" id="A0A2S3ZUI0"/>
<feature type="transmembrane region" description="Helical" evidence="1">
    <location>
        <begin position="31"/>
        <end position="49"/>
    </location>
</feature>
<evidence type="ECO:0000256" key="1">
    <source>
        <dbReference type="SAM" id="Phobius"/>
    </source>
</evidence>
<keyword evidence="1" id="KW-0812">Transmembrane</keyword>
<evidence type="ECO:0000313" key="3">
    <source>
        <dbReference type="Proteomes" id="UP000237061"/>
    </source>
</evidence>
<organism evidence="2 3">
    <name type="scientific">Arthrobacter glacialis</name>
    <dbReference type="NCBI Taxonomy" id="1664"/>
    <lineage>
        <taxon>Bacteria</taxon>
        <taxon>Bacillati</taxon>
        <taxon>Actinomycetota</taxon>
        <taxon>Actinomycetes</taxon>
        <taxon>Micrococcales</taxon>
        <taxon>Micrococcaceae</taxon>
        <taxon>Arthrobacter</taxon>
    </lineage>
</organism>
<reference evidence="2 3" key="1">
    <citation type="submission" date="2018-01" db="EMBL/GenBank/DDBJ databases">
        <title>Arthrobacter sp. nov., from glaciers in China.</title>
        <authorList>
            <person name="Liu Q."/>
            <person name="Xin Y.-H."/>
        </authorList>
    </citation>
    <scope>NUCLEOTIDE SEQUENCE [LARGE SCALE GENOMIC DNA]</scope>
    <source>
        <strain evidence="2 3">HLT2-12-2</strain>
    </source>
</reference>
<keyword evidence="3" id="KW-1185">Reference proteome</keyword>
<accession>A0A2S3ZUI0</accession>